<comment type="caution">
    <text evidence="2">The sequence shown here is derived from an EMBL/GenBank/DDBJ whole genome shotgun (WGS) entry which is preliminary data.</text>
</comment>
<feature type="region of interest" description="Disordered" evidence="1">
    <location>
        <begin position="109"/>
        <end position="170"/>
    </location>
</feature>
<dbReference type="EMBL" id="JANPWB010000010">
    <property type="protein sequence ID" value="KAJ1139201.1"/>
    <property type="molecule type" value="Genomic_DNA"/>
</dbReference>
<accession>A0AAV7QF98</accession>
<sequence>MARRLSASGDCPGRLAPHTSPPLLLLEWVCPRSAYVLEARFHVPRTSSRSAARSCCAWLPSQGPLAPPAPPGSPSAVSLDQRAMVLVRQGVPSYLRGAPQRMPHLLCFPPDGHGHTASPQAGARQRHTSAGDIPGTSRRPCQEHHSNSLHQPQREPRSGPVALGAPGLSPVEAARARPPFCLN</sequence>
<name>A0AAV7QF98_PLEWA</name>
<reference evidence="2" key="1">
    <citation type="journal article" date="2022" name="bioRxiv">
        <title>Sequencing and chromosome-scale assembly of the giantPleurodeles waltlgenome.</title>
        <authorList>
            <person name="Brown T."/>
            <person name="Elewa A."/>
            <person name="Iarovenko S."/>
            <person name="Subramanian E."/>
            <person name="Araus A.J."/>
            <person name="Petzold A."/>
            <person name="Susuki M."/>
            <person name="Suzuki K.-i.T."/>
            <person name="Hayashi T."/>
            <person name="Toyoda A."/>
            <person name="Oliveira C."/>
            <person name="Osipova E."/>
            <person name="Leigh N.D."/>
            <person name="Simon A."/>
            <person name="Yun M.H."/>
        </authorList>
    </citation>
    <scope>NUCLEOTIDE SEQUENCE</scope>
    <source>
        <strain evidence="2">20211129_DDA</strain>
        <tissue evidence="2">Liver</tissue>
    </source>
</reference>
<dbReference type="Proteomes" id="UP001066276">
    <property type="component" value="Chromosome 6"/>
</dbReference>
<proteinExistence type="predicted"/>
<evidence type="ECO:0000313" key="3">
    <source>
        <dbReference type="Proteomes" id="UP001066276"/>
    </source>
</evidence>
<gene>
    <name evidence="2" type="ORF">NDU88_005576</name>
</gene>
<evidence type="ECO:0000313" key="2">
    <source>
        <dbReference type="EMBL" id="KAJ1139201.1"/>
    </source>
</evidence>
<evidence type="ECO:0000256" key="1">
    <source>
        <dbReference type="SAM" id="MobiDB-lite"/>
    </source>
</evidence>
<protein>
    <submittedName>
        <fullName evidence="2">Uncharacterized protein</fullName>
    </submittedName>
</protein>
<feature type="compositionally biased region" description="Basic and acidic residues" evidence="1">
    <location>
        <begin position="140"/>
        <end position="157"/>
    </location>
</feature>
<dbReference type="AlphaFoldDB" id="A0AAV7QF98"/>
<organism evidence="2 3">
    <name type="scientific">Pleurodeles waltl</name>
    <name type="common">Iberian ribbed newt</name>
    <dbReference type="NCBI Taxonomy" id="8319"/>
    <lineage>
        <taxon>Eukaryota</taxon>
        <taxon>Metazoa</taxon>
        <taxon>Chordata</taxon>
        <taxon>Craniata</taxon>
        <taxon>Vertebrata</taxon>
        <taxon>Euteleostomi</taxon>
        <taxon>Amphibia</taxon>
        <taxon>Batrachia</taxon>
        <taxon>Caudata</taxon>
        <taxon>Salamandroidea</taxon>
        <taxon>Salamandridae</taxon>
        <taxon>Pleurodelinae</taxon>
        <taxon>Pleurodeles</taxon>
    </lineage>
</organism>
<keyword evidence="3" id="KW-1185">Reference proteome</keyword>